<feature type="domain" description="NADH:flavin oxidoreductase/NADH oxidase N-terminal" evidence="1">
    <location>
        <begin position="10"/>
        <end position="355"/>
    </location>
</feature>
<dbReference type="Pfam" id="PF00724">
    <property type="entry name" value="Oxidored_FMN"/>
    <property type="match status" value="1"/>
</dbReference>
<dbReference type="AlphaFoldDB" id="A0A6A4IH20"/>
<dbReference type="GO" id="GO:0010181">
    <property type="term" value="F:FMN binding"/>
    <property type="evidence" value="ECO:0007669"/>
    <property type="project" value="InterPro"/>
</dbReference>
<dbReference type="SUPFAM" id="SSF51395">
    <property type="entry name" value="FMN-linked oxidoreductases"/>
    <property type="match status" value="1"/>
</dbReference>
<dbReference type="Proteomes" id="UP000799118">
    <property type="component" value="Unassembled WGS sequence"/>
</dbReference>
<dbReference type="FunFam" id="3.20.20.70:FF:000138">
    <property type="entry name" value="NADPH dehydrogenase 1"/>
    <property type="match status" value="1"/>
</dbReference>
<gene>
    <name evidence="2" type="ORF">BT96DRAFT_871715</name>
</gene>
<dbReference type="PANTHER" id="PTHR22893">
    <property type="entry name" value="NADH OXIDOREDUCTASE-RELATED"/>
    <property type="match status" value="1"/>
</dbReference>
<sequence>MVANLSSSALFQPAQVGNMLLKNRVVMAPLTRFRADAAHVPHPIVGEYYAQRASIPGTLLITEATLIKHQAGGFVHVPGIWSDEQIARWKEITHGVHAKGSTIFLQLWALGRTAVPGLPATPRDLSTGCEPDFPYDHVSASNIPMSPSDPSHPRPLTIDEIQEYVGWYTTAAQNAVERAGFDGVEIHGANGYLVDQFLQEVSNVRTDRYGGNIENRARFALEVVDAVVDAVGPEKTGIRLSPWNTFQGMGMKDPKPTFGYLVQEIKNNHPNLSYIHVVEPRETNSQFLPADNKNDFLREIWRQEGNARWFISAGGHTRELAMQKADNKGDLIAFGKLFIANPDLPYRLEHDVPLNKPDTNMFYAPNSTAPEGYTDYPFA</sequence>
<evidence type="ECO:0000313" key="3">
    <source>
        <dbReference type="Proteomes" id="UP000799118"/>
    </source>
</evidence>
<dbReference type="InterPro" id="IPR013785">
    <property type="entry name" value="Aldolase_TIM"/>
</dbReference>
<dbReference type="EMBL" id="ML769386">
    <property type="protein sequence ID" value="KAE9409916.1"/>
    <property type="molecule type" value="Genomic_DNA"/>
</dbReference>
<evidence type="ECO:0000259" key="1">
    <source>
        <dbReference type="Pfam" id="PF00724"/>
    </source>
</evidence>
<proteinExistence type="predicted"/>
<protein>
    <submittedName>
        <fullName evidence="2">FMN-linked oxidoreductase</fullName>
    </submittedName>
</protein>
<evidence type="ECO:0000313" key="2">
    <source>
        <dbReference type="EMBL" id="KAE9409916.1"/>
    </source>
</evidence>
<dbReference type="CDD" id="cd02933">
    <property type="entry name" value="OYE_like_FMN"/>
    <property type="match status" value="1"/>
</dbReference>
<reference evidence="2" key="1">
    <citation type="journal article" date="2019" name="Environ. Microbiol.">
        <title>Fungal ecological strategies reflected in gene transcription - a case study of two litter decomposers.</title>
        <authorList>
            <person name="Barbi F."/>
            <person name="Kohler A."/>
            <person name="Barry K."/>
            <person name="Baskaran P."/>
            <person name="Daum C."/>
            <person name="Fauchery L."/>
            <person name="Ihrmark K."/>
            <person name="Kuo A."/>
            <person name="LaButti K."/>
            <person name="Lipzen A."/>
            <person name="Morin E."/>
            <person name="Grigoriev I.V."/>
            <person name="Henrissat B."/>
            <person name="Lindahl B."/>
            <person name="Martin F."/>
        </authorList>
    </citation>
    <scope>NUCLEOTIDE SEQUENCE</scope>
    <source>
        <strain evidence="2">JB14</strain>
    </source>
</reference>
<dbReference type="OrthoDB" id="276546at2759"/>
<organism evidence="2 3">
    <name type="scientific">Gymnopus androsaceus JB14</name>
    <dbReference type="NCBI Taxonomy" id="1447944"/>
    <lineage>
        <taxon>Eukaryota</taxon>
        <taxon>Fungi</taxon>
        <taxon>Dikarya</taxon>
        <taxon>Basidiomycota</taxon>
        <taxon>Agaricomycotina</taxon>
        <taxon>Agaricomycetes</taxon>
        <taxon>Agaricomycetidae</taxon>
        <taxon>Agaricales</taxon>
        <taxon>Marasmiineae</taxon>
        <taxon>Omphalotaceae</taxon>
        <taxon>Gymnopus</taxon>
    </lineage>
</organism>
<dbReference type="InterPro" id="IPR001155">
    <property type="entry name" value="OxRdtase_FMN_N"/>
</dbReference>
<dbReference type="InterPro" id="IPR045247">
    <property type="entry name" value="Oye-like"/>
</dbReference>
<keyword evidence="3" id="KW-1185">Reference proteome</keyword>
<dbReference type="Gene3D" id="3.20.20.70">
    <property type="entry name" value="Aldolase class I"/>
    <property type="match status" value="1"/>
</dbReference>
<dbReference type="GO" id="GO:0003959">
    <property type="term" value="F:NADPH dehydrogenase activity"/>
    <property type="evidence" value="ECO:0007669"/>
    <property type="project" value="TreeGrafter"/>
</dbReference>
<name>A0A6A4IH20_9AGAR</name>
<accession>A0A6A4IH20</accession>
<dbReference type="PANTHER" id="PTHR22893:SF91">
    <property type="entry name" value="NADPH DEHYDROGENASE 2-RELATED"/>
    <property type="match status" value="1"/>
</dbReference>